<gene>
    <name evidence="2" type="ORF">T310_10029</name>
</gene>
<dbReference type="AlphaFoldDB" id="A0A0F4YEM3"/>
<feature type="compositionally biased region" description="Low complexity" evidence="1">
    <location>
        <begin position="213"/>
        <end position="225"/>
    </location>
</feature>
<dbReference type="Proteomes" id="UP000053958">
    <property type="component" value="Unassembled WGS sequence"/>
</dbReference>
<dbReference type="GeneID" id="25313086"/>
<reference evidence="2 3" key="1">
    <citation type="submission" date="2015-04" db="EMBL/GenBank/DDBJ databases">
        <authorList>
            <person name="Heijne W.H."/>
            <person name="Fedorova N.D."/>
            <person name="Nierman W.C."/>
            <person name="Vollebregt A.W."/>
            <person name="Zhao Z."/>
            <person name="Wu L."/>
            <person name="Kumar M."/>
            <person name="Stam H."/>
            <person name="van den Berg M.A."/>
            <person name="Pel H.J."/>
        </authorList>
    </citation>
    <scope>NUCLEOTIDE SEQUENCE [LARGE SCALE GENOMIC DNA]</scope>
    <source>
        <strain evidence="2 3">CBS 393.64</strain>
    </source>
</reference>
<dbReference type="InterPro" id="IPR036020">
    <property type="entry name" value="WW_dom_sf"/>
</dbReference>
<feature type="compositionally biased region" description="Basic and acidic residues" evidence="1">
    <location>
        <begin position="185"/>
        <end position="208"/>
    </location>
</feature>
<dbReference type="EMBL" id="LASV01000780">
    <property type="protein sequence ID" value="KKA16381.1"/>
    <property type="molecule type" value="Genomic_DNA"/>
</dbReference>
<dbReference type="SUPFAM" id="SSF51045">
    <property type="entry name" value="WW domain"/>
    <property type="match status" value="1"/>
</dbReference>
<proteinExistence type="predicted"/>
<protein>
    <submittedName>
        <fullName evidence="2">Uncharacterized protein</fullName>
    </submittedName>
</protein>
<feature type="region of interest" description="Disordered" evidence="1">
    <location>
        <begin position="1"/>
        <end position="37"/>
    </location>
</feature>
<keyword evidence="3" id="KW-1185">Reference proteome</keyword>
<dbReference type="OrthoDB" id="4362689at2759"/>
<sequence>MSEPLAKTASKSSDKDVSAVPNLKRKDGNDPDDEDRRESITSTLFGEVTDRCTGVEDSLSIDADIPDFANNVTNFFNLVSNVHYRWKKACGGTQVTKQLAALKTLLSRVEAEARSPQSLFARNPKHLEWWNNFSKECHDTIANLEKVLEKHKDLGRNPKRNWERIQRKEENVSDLLQILKRKRYSHPDHPQASTRERTRPSDNTEFNRENTNSTGCSTCSSPSPGFTQRDKSGKERRLITWEKLPESELHPLNEKQKLPEGWDWRIDENNRLFYVDTHCTIFGRIFWKHRASKIVSYKHPALCRQFMHKRGELFLLRQNEGGRRVFTKWTPADSTEYRIDDEEVACQIESSVWKDGLSDEAVKVRGELWWGNFSLQERRLRLTPRSRHSSEPIFRD</sequence>
<feature type="compositionally biased region" description="Basic and acidic residues" evidence="1">
    <location>
        <begin position="24"/>
        <end position="37"/>
    </location>
</feature>
<organism evidence="2 3">
    <name type="scientific">Rasamsonia emersonii (strain ATCC 16479 / CBS 393.64 / IMI 116815)</name>
    <dbReference type="NCBI Taxonomy" id="1408163"/>
    <lineage>
        <taxon>Eukaryota</taxon>
        <taxon>Fungi</taxon>
        <taxon>Dikarya</taxon>
        <taxon>Ascomycota</taxon>
        <taxon>Pezizomycotina</taxon>
        <taxon>Eurotiomycetes</taxon>
        <taxon>Eurotiomycetidae</taxon>
        <taxon>Eurotiales</taxon>
        <taxon>Trichocomaceae</taxon>
        <taxon>Rasamsonia</taxon>
    </lineage>
</organism>
<feature type="region of interest" description="Disordered" evidence="1">
    <location>
        <begin position="181"/>
        <end position="234"/>
    </location>
</feature>
<name>A0A0F4YEM3_RASE3</name>
<comment type="caution">
    <text evidence="2">The sequence shown here is derived from an EMBL/GenBank/DDBJ whole genome shotgun (WGS) entry which is preliminary data.</text>
</comment>
<evidence type="ECO:0000313" key="2">
    <source>
        <dbReference type="EMBL" id="KKA16381.1"/>
    </source>
</evidence>
<evidence type="ECO:0000313" key="3">
    <source>
        <dbReference type="Proteomes" id="UP000053958"/>
    </source>
</evidence>
<evidence type="ECO:0000256" key="1">
    <source>
        <dbReference type="SAM" id="MobiDB-lite"/>
    </source>
</evidence>
<dbReference type="RefSeq" id="XP_013322993.1">
    <property type="nucleotide sequence ID" value="XM_013467539.1"/>
</dbReference>
<dbReference type="STRING" id="1408163.A0A0F4YEM3"/>
<accession>A0A0F4YEM3</accession>